<gene>
    <name evidence="2" type="ORF">BBK14_18590</name>
</gene>
<dbReference type="RefSeq" id="WP_020463840.1">
    <property type="nucleotide sequence ID" value="NZ_MAXA01000215.1"/>
</dbReference>
<dbReference type="InterPro" id="IPR009081">
    <property type="entry name" value="PP-bd_ACP"/>
</dbReference>
<accession>A0A1S1Q3A0</accession>
<sequence length="78" mass="8651">MVQERLAQVFREIFSDDDLVVTDATTAADVPGWDSLAYINLIYAVENEFAVQIPDERLGSFANVGELRVCIEELSDVG</sequence>
<organism evidence="2 3">
    <name type="scientific">Parafrankia soli</name>
    <dbReference type="NCBI Taxonomy" id="2599596"/>
    <lineage>
        <taxon>Bacteria</taxon>
        <taxon>Bacillati</taxon>
        <taxon>Actinomycetota</taxon>
        <taxon>Actinomycetes</taxon>
        <taxon>Frankiales</taxon>
        <taxon>Frankiaceae</taxon>
        <taxon>Parafrankia</taxon>
    </lineage>
</organism>
<dbReference type="EMBL" id="MAXA01000215">
    <property type="protein sequence ID" value="OHV27971.1"/>
    <property type="molecule type" value="Genomic_DNA"/>
</dbReference>
<dbReference type="Gene3D" id="1.10.1200.10">
    <property type="entry name" value="ACP-like"/>
    <property type="match status" value="1"/>
</dbReference>
<dbReference type="OrthoDB" id="5326335at2"/>
<comment type="caution">
    <text evidence="2">The sequence shown here is derived from an EMBL/GenBank/DDBJ whole genome shotgun (WGS) entry which is preliminary data.</text>
</comment>
<reference evidence="3" key="1">
    <citation type="submission" date="2016-07" db="EMBL/GenBank/DDBJ databases">
        <title>Frankia sp. NRRL B-16219 Genome sequencing.</title>
        <authorList>
            <person name="Ghodhbane-Gtari F."/>
            <person name="Swanson E."/>
            <person name="Gueddou A."/>
            <person name="Louati M."/>
            <person name="Nouioui I."/>
            <person name="Hezbri K."/>
            <person name="Abebe-Akele F."/>
            <person name="Simpson S."/>
            <person name="Morris K."/>
            <person name="Thomas K."/>
            <person name="Gtari M."/>
            <person name="Tisa L.S."/>
        </authorList>
    </citation>
    <scope>NUCLEOTIDE SEQUENCE [LARGE SCALE GENOMIC DNA]</scope>
    <source>
        <strain evidence="3">NRRL B-16219</strain>
    </source>
</reference>
<protein>
    <submittedName>
        <fullName evidence="2">Acyl carrier protein</fullName>
    </submittedName>
</protein>
<feature type="domain" description="Carrier" evidence="1">
    <location>
        <begin position="1"/>
        <end position="75"/>
    </location>
</feature>
<name>A0A1S1Q3A0_9ACTN</name>
<evidence type="ECO:0000259" key="1">
    <source>
        <dbReference type="PROSITE" id="PS50075"/>
    </source>
</evidence>
<dbReference type="SUPFAM" id="SSF47336">
    <property type="entry name" value="ACP-like"/>
    <property type="match status" value="1"/>
</dbReference>
<keyword evidence="3" id="KW-1185">Reference proteome</keyword>
<dbReference type="PROSITE" id="PS50075">
    <property type="entry name" value="CARRIER"/>
    <property type="match status" value="1"/>
</dbReference>
<dbReference type="Proteomes" id="UP000179769">
    <property type="component" value="Unassembled WGS sequence"/>
</dbReference>
<proteinExistence type="predicted"/>
<dbReference type="InterPro" id="IPR036736">
    <property type="entry name" value="ACP-like_sf"/>
</dbReference>
<dbReference type="AlphaFoldDB" id="A0A1S1Q3A0"/>
<evidence type="ECO:0000313" key="2">
    <source>
        <dbReference type="EMBL" id="OHV27971.1"/>
    </source>
</evidence>
<evidence type="ECO:0000313" key="3">
    <source>
        <dbReference type="Proteomes" id="UP000179769"/>
    </source>
</evidence>